<feature type="region of interest" description="Disordered" evidence="1">
    <location>
        <begin position="1"/>
        <end position="84"/>
    </location>
</feature>
<dbReference type="Proteomes" id="UP001321473">
    <property type="component" value="Unassembled WGS sequence"/>
</dbReference>
<proteinExistence type="predicted"/>
<feature type="compositionally biased region" description="Basic residues" evidence="1">
    <location>
        <begin position="1"/>
        <end position="18"/>
    </location>
</feature>
<name>A0AAQ4DNL6_AMBAM</name>
<protein>
    <submittedName>
        <fullName evidence="2">Uncharacterized protein</fullName>
    </submittedName>
</protein>
<comment type="caution">
    <text evidence="2">The sequence shown here is derived from an EMBL/GenBank/DDBJ whole genome shotgun (WGS) entry which is preliminary data.</text>
</comment>
<dbReference type="EMBL" id="JARKHS020028731">
    <property type="protein sequence ID" value="KAK8764056.1"/>
    <property type="molecule type" value="Genomic_DNA"/>
</dbReference>
<keyword evidence="3" id="KW-1185">Reference proteome</keyword>
<feature type="compositionally biased region" description="Low complexity" evidence="1">
    <location>
        <begin position="46"/>
        <end position="62"/>
    </location>
</feature>
<organism evidence="2 3">
    <name type="scientific">Amblyomma americanum</name>
    <name type="common">Lone star tick</name>
    <dbReference type="NCBI Taxonomy" id="6943"/>
    <lineage>
        <taxon>Eukaryota</taxon>
        <taxon>Metazoa</taxon>
        <taxon>Ecdysozoa</taxon>
        <taxon>Arthropoda</taxon>
        <taxon>Chelicerata</taxon>
        <taxon>Arachnida</taxon>
        <taxon>Acari</taxon>
        <taxon>Parasitiformes</taxon>
        <taxon>Ixodida</taxon>
        <taxon>Ixodoidea</taxon>
        <taxon>Ixodidae</taxon>
        <taxon>Amblyomminae</taxon>
        <taxon>Amblyomma</taxon>
    </lineage>
</organism>
<reference evidence="2 3" key="1">
    <citation type="journal article" date="2023" name="Arcadia Sci">
        <title>De novo assembly of a long-read Amblyomma americanum tick genome.</title>
        <authorList>
            <person name="Chou S."/>
            <person name="Poskanzer K.E."/>
            <person name="Rollins M."/>
            <person name="Thuy-Boun P.S."/>
        </authorList>
    </citation>
    <scope>NUCLEOTIDE SEQUENCE [LARGE SCALE GENOMIC DNA]</scope>
    <source>
        <strain evidence="2">F_SG_1</strain>
        <tissue evidence="2">Salivary glands</tissue>
    </source>
</reference>
<sequence length="146" mass="15952">MPRKQCGSLKRKQKKINQKKNSQQLPLSPAQEKEISASETWDEIVDSSTSSVSEESASDSSARPQPAGETSLLPEKQLSTSVAIQASPHDGLNSALENMDDAYSTADEEDGFQVYYSKKRRAYFYNGGHNKMGPVGKVVIISPKTA</sequence>
<evidence type="ECO:0000313" key="3">
    <source>
        <dbReference type="Proteomes" id="UP001321473"/>
    </source>
</evidence>
<gene>
    <name evidence="2" type="ORF">V5799_033333</name>
</gene>
<accession>A0AAQ4DNL6</accession>
<evidence type="ECO:0000256" key="1">
    <source>
        <dbReference type="SAM" id="MobiDB-lite"/>
    </source>
</evidence>
<dbReference type="AlphaFoldDB" id="A0AAQ4DNL6"/>
<evidence type="ECO:0000313" key="2">
    <source>
        <dbReference type="EMBL" id="KAK8764056.1"/>
    </source>
</evidence>